<feature type="region of interest" description="Disordered" evidence="2">
    <location>
        <begin position="454"/>
        <end position="499"/>
    </location>
</feature>
<feature type="domain" description="Aminotransferase-like plant mobile" evidence="3">
    <location>
        <begin position="118"/>
        <end position="305"/>
    </location>
</feature>
<evidence type="ECO:0000256" key="1">
    <source>
        <dbReference type="SAM" id="Coils"/>
    </source>
</evidence>
<dbReference type="AlphaFoldDB" id="A0AAW2MQG7"/>
<evidence type="ECO:0000256" key="2">
    <source>
        <dbReference type="SAM" id="MobiDB-lite"/>
    </source>
</evidence>
<feature type="region of interest" description="Disordered" evidence="2">
    <location>
        <begin position="415"/>
        <end position="435"/>
    </location>
</feature>
<evidence type="ECO:0000259" key="3">
    <source>
        <dbReference type="Pfam" id="PF10536"/>
    </source>
</evidence>
<accession>A0AAW2MQG7</accession>
<keyword evidence="1" id="KW-0175">Coiled coil</keyword>
<evidence type="ECO:0000313" key="4">
    <source>
        <dbReference type="EMBL" id="KAL0333073.1"/>
    </source>
</evidence>
<sequence>MLAVYAPLIGGRNVNPWPRLTNSSHLSEWCQEISLSKNIKAWILRANHHEHPRHQPSDEFAHLCTLGRSIIEGDAKWDDDLRFTREFCYTKGYWEWTEDVLSRFGDRLRHLKIDDVYASLFTYDHNSDIVKAFCEAWCPLTNTFLTSAGEMSISLWDLHELVGLPMTGCLYDEVVLSALELTGVDEKREIYSSFQWSTAEEALFAKLCIERSLKEEVYLAAYLACWLCVFVLPGKDVNSIRSSTFKMASLMANGRRVNLAIPVLASIYEGLNTIATSPKPAGTSHSFHIHFVYAWLAYYFKTHYSVWQELRGPKMTRFSGEGGAKYYEPREARKRIHKAEFVSLACNMLVKDGSFKFVDDGHAEELDHSYFVAIRSSYLTLRQGVDSSLSHIILIDSGVNLGTIKIPKSIKITLKRKKDEDKQVDSGENDPPHALIPPVVIECDSQAVVAEASKGKCSSHNLEDEDQSIDVGEESEISHSSIMTPPLGMGHRRKQSPPPAAMSVFKGESFLFNYQKEFLQRLWSGLLVKISNTPVDFLSSIEDDVYLILESMKSFQKFDVSKVEESLNAFFAKVRAYDEARSLSSEKLSRSLHEQQLKEVKARLQDVQAKASEEASEIQSAMDELEHVEEDIAVLKG</sequence>
<dbReference type="PANTHER" id="PTHR36607">
    <property type="entry name" value="1,2-DIHYDROXY-3-KETO-5-METHYLTHIOPENTENE DIOXYGENASE 4"/>
    <property type="match status" value="1"/>
</dbReference>
<reference evidence="4" key="1">
    <citation type="submission" date="2020-06" db="EMBL/GenBank/DDBJ databases">
        <authorList>
            <person name="Li T."/>
            <person name="Hu X."/>
            <person name="Zhang T."/>
            <person name="Song X."/>
            <person name="Zhang H."/>
            <person name="Dai N."/>
            <person name="Sheng W."/>
            <person name="Hou X."/>
            <person name="Wei L."/>
        </authorList>
    </citation>
    <scope>NUCLEOTIDE SEQUENCE</scope>
    <source>
        <strain evidence="4">KEN8</strain>
        <tissue evidence="4">Leaf</tissue>
    </source>
</reference>
<feature type="compositionally biased region" description="Acidic residues" evidence="2">
    <location>
        <begin position="463"/>
        <end position="475"/>
    </location>
</feature>
<proteinExistence type="predicted"/>
<dbReference type="Pfam" id="PF10536">
    <property type="entry name" value="PMD"/>
    <property type="match status" value="1"/>
</dbReference>
<dbReference type="InterPro" id="IPR019557">
    <property type="entry name" value="AminoTfrase-like_pln_mobile"/>
</dbReference>
<dbReference type="EMBL" id="JACGWM010000013">
    <property type="protein sequence ID" value="KAL0333073.1"/>
    <property type="molecule type" value="Genomic_DNA"/>
</dbReference>
<reference evidence="4" key="2">
    <citation type="journal article" date="2024" name="Plant">
        <title>Genomic evolution and insights into agronomic trait innovations of Sesamum species.</title>
        <authorList>
            <person name="Miao H."/>
            <person name="Wang L."/>
            <person name="Qu L."/>
            <person name="Liu H."/>
            <person name="Sun Y."/>
            <person name="Le M."/>
            <person name="Wang Q."/>
            <person name="Wei S."/>
            <person name="Zheng Y."/>
            <person name="Lin W."/>
            <person name="Duan Y."/>
            <person name="Cao H."/>
            <person name="Xiong S."/>
            <person name="Wang X."/>
            <person name="Wei L."/>
            <person name="Li C."/>
            <person name="Ma Q."/>
            <person name="Ju M."/>
            <person name="Zhao R."/>
            <person name="Li G."/>
            <person name="Mu C."/>
            <person name="Tian Q."/>
            <person name="Mei H."/>
            <person name="Zhang T."/>
            <person name="Gao T."/>
            <person name="Zhang H."/>
        </authorList>
    </citation>
    <scope>NUCLEOTIDE SEQUENCE</scope>
    <source>
        <strain evidence="4">KEN8</strain>
    </source>
</reference>
<feature type="coiled-coil region" evidence="1">
    <location>
        <begin position="590"/>
        <end position="631"/>
    </location>
</feature>
<comment type="caution">
    <text evidence="4">The sequence shown here is derived from an EMBL/GenBank/DDBJ whole genome shotgun (WGS) entry which is preliminary data.</text>
</comment>
<dbReference type="PANTHER" id="PTHR36607:SF23">
    <property type="entry name" value="AMINOTRANSFERASE-LIKE PLANT MOBILE DOMAIN-CONTAINING PROTEIN"/>
    <property type="match status" value="1"/>
</dbReference>
<organism evidence="4">
    <name type="scientific">Sesamum calycinum</name>
    <dbReference type="NCBI Taxonomy" id="2727403"/>
    <lineage>
        <taxon>Eukaryota</taxon>
        <taxon>Viridiplantae</taxon>
        <taxon>Streptophyta</taxon>
        <taxon>Embryophyta</taxon>
        <taxon>Tracheophyta</taxon>
        <taxon>Spermatophyta</taxon>
        <taxon>Magnoliopsida</taxon>
        <taxon>eudicotyledons</taxon>
        <taxon>Gunneridae</taxon>
        <taxon>Pentapetalae</taxon>
        <taxon>asterids</taxon>
        <taxon>lamiids</taxon>
        <taxon>Lamiales</taxon>
        <taxon>Pedaliaceae</taxon>
        <taxon>Sesamum</taxon>
    </lineage>
</organism>
<gene>
    <name evidence="4" type="ORF">Scaly_2208800</name>
</gene>
<protein>
    <recommendedName>
        <fullName evidence="3">Aminotransferase-like plant mobile domain-containing protein</fullName>
    </recommendedName>
</protein>
<name>A0AAW2MQG7_9LAMI</name>